<accession>A0A1C1CM23</accession>
<keyword evidence="5" id="KW-0119">Carbohydrate metabolism</keyword>
<organism evidence="13 14">
    <name type="scientific">Cladophialophora carrionii</name>
    <dbReference type="NCBI Taxonomy" id="86049"/>
    <lineage>
        <taxon>Eukaryota</taxon>
        <taxon>Fungi</taxon>
        <taxon>Dikarya</taxon>
        <taxon>Ascomycota</taxon>
        <taxon>Pezizomycotina</taxon>
        <taxon>Eurotiomycetes</taxon>
        <taxon>Chaetothyriomycetidae</taxon>
        <taxon>Chaetothyriales</taxon>
        <taxon>Herpotrichiellaceae</taxon>
        <taxon>Cladophialophora</taxon>
    </lineage>
</organism>
<dbReference type="InterPro" id="IPR050542">
    <property type="entry name" value="Glycosyl_Hydrlase18_Chitinase"/>
</dbReference>
<dbReference type="PROSITE" id="PS51910">
    <property type="entry name" value="GH18_2"/>
    <property type="match status" value="1"/>
</dbReference>
<dbReference type="eggNOG" id="KOG4701">
    <property type="taxonomic scope" value="Eukaryota"/>
</dbReference>
<dbReference type="GO" id="GO:0006032">
    <property type="term" value="P:chitin catabolic process"/>
    <property type="evidence" value="ECO:0007669"/>
    <property type="project" value="UniProtKB-KW"/>
</dbReference>
<feature type="compositionally biased region" description="Low complexity" evidence="10">
    <location>
        <begin position="127"/>
        <end position="140"/>
    </location>
</feature>
<keyword evidence="7" id="KW-0624">Polysaccharide degradation</keyword>
<dbReference type="InterPro" id="IPR017853">
    <property type="entry name" value="GH"/>
</dbReference>
<dbReference type="EMBL" id="LGRB01000010">
    <property type="protein sequence ID" value="OCT49595.1"/>
    <property type="molecule type" value="Genomic_DNA"/>
</dbReference>
<evidence type="ECO:0000256" key="1">
    <source>
        <dbReference type="ARBA" id="ARBA00000822"/>
    </source>
</evidence>
<dbReference type="PANTHER" id="PTHR45708">
    <property type="entry name" value="ENDOCHITINASE"/>
    <property type="match status" value="1"/>
</dbReference>
<evidence type="ECO:0000256" key="10">
    <source>
        <dbReference type="SAM" id="MobiDB-lite"/>
    </source>
</evidence>
<dbReference type="InterPro" id="IPR001579">
    <property type="entry name" value="Glyco_hydro_18_chit_AS"/>
</dbReference>
<evidence type="ECO:0000313" key="13">
    <source>
        <dbReference type="EMBL" id="OCT49595.1"/>
    </source>
</evidence>
<dbReference type="InterPro" id="IPR001223">
    <property type="entry name" value="Glyco_hydro18_cat"/>
</dbReference>
<dbReference type="Gene3D" id="3.20.20.80">
    <property type="entry name" value="Glycosidases"/>
    <property type="match status" value="1"/>
</dbReference>
<dbReference type="AlphaFoldDB" id="A0A1C1CM23"/>
<evidence type="ECO:0000256" key="8">
    <source>
        <dbReference type="RuleBase" id="RU000489"/>
    </source>
</evidence>
<evidence type="ECO:0000256" key="11">
    <source>
        <dbReference type="SAM" id="SignalP"/>
    </source>
</evidence>
<evidence type="ECO:0000313" key="14">
    <source>
        <dbReference type="Proteomes" id="UP000094526"/>
    </source>
</evidence>
<dbReference type="EC" id="3.2.1.14" evidence="2"/>
<reference evidence="14" key="1">
    <citation type="submission" date="2015-07" db="EMBL/GenBank/DDBJ databases">
        <authorList>
            <person name="Teixeira M.M."/>
            <person name="Souza R.C."/>
            <person name="Almeida L.G."/>
            <person name="Vicente V.A."/>
            <person name="de Hoog S."/>
            <person name="Bocca A.L."/>
            <person name="de Almeida S.R."/>
            <person name="Vasconcelos A.T."/>
            <person name="Felipe M.S."/>
        </authorList>
    </citation>
    <scope>NUCLEOTIDE SEQUENCE [LARGE SCALE GENOMIC DNA]</scope>
    <source>
        <strain evidence="14">KSF</strain>
    </source>
</reference>
<feature type="region of interest" description="Disordered" evidence="10">
    <location>
        <begin position="127"/>
        <end position="146"/>
    </location>
</feature>
<dbReference type="STRING" id="86049.A0A1C1CM23"/>
<comment type="catalytic activity">
    <reaction evidence="1">
        <text>Random endo-hydrolysis of N-acetyl-beta-D-glucosaminide (1-&gt;4)-beta-linkages in chitin and chitodextrins.</text>
        <dbReference type="EC" id="3.2.1.14"/>
    </reaction>
</comment>
<keyword evidence="11" id="KW-0732">Signal</keyword>
<feature type="chain" id="PRO_5008650951" description="chitinase" evidence="11">
    <location>
        <begin position="23"/>
        <end position="525"/>
    </location>
</feature>
<dbReference type="VEuPathDB" id="FungiDB:G647_09850"/>
<dbReference type="GO" id="GO:0000272">
    <property type="term" value="P:polysaccharide catabolic process"/>
    <property type="evidence" value="ECO:0007669"/>
    <property type="project" value="UniProtKB-KW"/>
</dbReference>
<dbReference type="PANTHER" id="PTHR45708:SF49">
    <property type="entry name" value="ENDOCHITINASE"/>
    <property type="match status" value="1"/>
</dbReference>
<sequence length="525" mass="55697">MAVMFRLLTLFSLTVFIGSVFASAPSQDWQHVAATLRGTLDVLQLSHEQYLAQVTNRHSRRDSTFRTGPAGYWQPLAANKRLDASDDFSGQLHDLINEIGSAVQQLIELLASQFDNIGGLLISTSTSSTPAAAPTTAQPSILPITDLNTPPAATTTSRSLVPDRPLYTSTSSSPSATYTFNPRAADLNVVYYSQTDLTPVISLSEVCDDPAIDMVILAFVTHLVSDGGYPAMNMASNCWAPNAAQQAAGAAGLLDCVGDGFAGKIARCQKQGKKVMLSLGGSVGDLSMSSDAQAEKVANTLWDLFLGGTDPTSAPLRPYGDVVLDGIDIDNESPSGSPYLPTLARTLRQLMSTAPKPYYLSAAPQCPRPDASVPVPALLPYTDFLAVQFYNNPSCQLGRSPTVANEGFFSSLQDWSNDLLALGSPVSGSRVMTRASPRSLGFQNINNGIDSPRLLIGTPAFAGAGSGYVDVPTYKTMMQRVRGLGLPNLAGAMFWDGAYQEVSATEVGNDGINATFAEVVKQVFA</sequence>
<evidence type="ECO:0000259" key="12">
    <source>
        <dbReference type="PROSITE" id="PS51910"/>
    </source>
</evidence>
<comment type="similarity">
    <text evidence="9">Belongs to the glycosyl hydrolase 18 family.</text>
</comment>
<evidence type="ECO:0000256" key="2">
    <source>
        <dbReference type="ARBA" id="ARBA00012729"/>
    </source>
</evidence>
<keyword evidence="6 8" id="KW-0326">Glycosidase</keyword>
<dbReference type="GO" id="GO:0008843">
    <property type="term" value="F:endochitinase activity"/>
    <property type="evidence" value="ECO:0007669"/>
    <property type="project" value="UniProtKB-EC"/>
</dbReference>
<feature type="domain" description="GH18" evidence="12">
    <location>
        <begin position="186"/>
        <end position="525"/>
    </location>
</feature>
<evidence type="ECO:0000256" key="3">
    <source>
        <dbReference type="ARBA" id="ARBA00022801"/>
    </source>
</evidence>
<gene>
    <name evidence="13" type="ORF">CLCR_07005</name>
</gene>
<dbReference type="VEuPathDB" id="FungiDB:CLCR_07005"/>
<keyword evidence="3 8" id="KW-0378">Hydrolase</keyword>
<keyword evidence="4" id="KW-0146">Chitin degradation</keyword>
<dbReference type="SUPFAM" id="SSF51445">
    <property type="entry name" value="(Trans)glycosidases"/>
    <property type="match status" value="1"/>
</dbReference>
<feature type="region of interest" description="Disordered" evidence="10">
    <location>
        <begin position="152"/>
        <end position="174"/>
    </location>
</feature>
<comment type="caution">
    <text evidence="13">The sequence shown here is derived from an EMBL/GenBank/DDBJ whole genome shotgun (WGS) entry which is preliminary data.</text>
</comment>
<feature type="signal peptide" evidence="11">
    <location>
        <begin position="1"/>
        <end position="22"/>
    </location>
</feature>
<evidence type="ECO:0000256" key="9">
    <source>
        <dbReference type="RuleBase" id="RU004453"/>
    </source>
</evidence>
<evidence type="ECO:0000256" key="4">
    <source>
        <dbReference type="ARBA" id="ARBA00023024"/>
    </source>
</evidence>
<dbReference type="Pfam" id="PF00704">
    <property type="entry name" value="Glyco_hydro_18"/>
    <property type="match status" value="1"/>
</dbReference>
<dbReference type="OrthoDB" id="2425929at2759"/>
<keyword evidence="14" id="KW-1185">Reference proteome</keyword>
<dbReference type="PROSITE" id="PS01095">
    <property type="entry name" value="GH18_1"/>
    <property type="match status" value="1"/>
</dbReference>
<dbReference type="GO" id="GO:0005576">
    <property type="term" value="C:extracellular region"/>
    <property type="evidence" value="ECO:0007669"/>
    <property type="project" value="TreeGrafter"/>
</dbReference>
<evidence type="ECO:0000256" key="7">
    <source>
        <dbReference type="ARBA" id="ARBA00023326"/>
    </source>
</evidence>
<dbReference type="Proteomes" id="UP000094526">
    <property type="component" value="Unassembled WGS sequence"/>
</dbReference>
<protein>
    <recommendedName>
        <fullName evidence="2">chitinase</fullName>
        <ecNumber evidence="2">3.2.1.14</ecNumber>
    </recommendedName>
</protein>
<name>A0A1C1CM23_9EURO</name>
<evidence type="ECO:0000256" key="6">
    <source>
        <dbReference type="ARBA" id="ARBA00023295"/>
    </source>
</evidence>
<proteinExistence type="inferred from homology"/>
<evidence type="ECO:0000256" key="5">
    <source>
        <dbReference type="ARBA" id="ARBA00023277"/>
    </source>
</evidence>